<dbReference type="EMBL" id="MZ501267">
    <property type="protein sequence ID" value="QZA70643.1"/>
    <property type="molecule type" value="Genomic_DNA"/>
</dbReference>
<keyword evidence="2" id="KW-1185">Reference proteome</keyword>
<dbReference type="KEGG" id="vg:77944048"/>
<name>A0AAE7X126_9CAUD</name>
<gene>
    <name evidence="1" type="primary">168</name>
    <name evidence="1" type="ORF">AH04_168</name>
</gene>
<evidence type="ECO:0000313" key="2">
    <source>
        <dbReference type="Proteomes" id="UP000827517"/>
    </source>
</evidence>
<sequence>MPKDETHARTTITSDEVNELAHEINELFSSCTLWVKGEPIVTNVDKWIKRLDEMKEKYGSNFLATAYNTRSLLERMEQEKAYVDAMNKANPYPTKIGRSGSCQKKSGY</sequence>
<dbReference type="Proteomes" id="UP000827517">
    <property type="component" value="Segment"/>
</dbReference>
<protein>
    <submittedName>
        <fullName evidence="1">Uncharacterized protein</fullName>
    </submittedName>
</protein>
<accession>A0AAE7X126</accession>
<proteinExistence type="predicted"/>
<dbReference type="RefSeq" id="YP_010667922.1">
    <property type="nucleotide sequence ID" value="NC_070952.1"/>
</dbReference>
<reference evidence="1" key="1">
    <citation type="submission" date="2021-07" db="EMBL/GenBank/DDBJ databases">
        <authorList>
            <person name="Roth S.J."/>
            <person name="Krukonis G.P."/>
            <person name="Delesalle V.A."/>
        </authorList>
    </citation>
    <scope>NUCLEOTIDE SEQUENCE</scope>
</reference>
<organism evidence="1 2">
    <name type="scientific">Erwinia phage AH04</name>
    <dbReference type="NCBI Taxonomy" id="2869569"/>
    <lineage>
        <taxon>Viruses</taxon>
        <taxon>Duplodnaviria</taxon>
        <taxon>Heunggongvirae</taxon>
        <taxon>Uroviricota</taxon>
        <taxon>Caudoviricetes</taxon>
        <taxon>Chimalliviridae</taxon>
        <taxon>Meadowvirus</taxon>
        <taxon>Meadowvirus AH04</taxon>
    </lineage>
</organism>
<evidence type="ECO:0000313" key="1">
    <source>
        <dbReference type="EMBL" id="QZA70643.1"/>
    </source>
</evidence>
<dbReference type="GeneID" id="77944048"/>